<organism evidence="9 10">
    <name type="scientific">Juglans regia</name>
    <name type="common">English walnut</name>
    <dbReference type="NCBI Taxonomy" id="51240"/>
    <lineage>
        <taxon>Eukaryota</taxon>
        <taxon>Viridiplantae</taxon>
        <taxon>Streptophyta</taxon>
        <taxon>Embryophyta</taxon>
        <taxon>Tracheophyta</taxon>
        <taxon>Spermatophyta</taxon>
        <taxon>Magnoliopsida</taxon>
        <taxon>eudicotyledons</taxon>
        <taxon>Gunneridae</taxon>
        <taxon>Pentapetalae</taxon>
        <taxon>rosids</taxon>
        <taxon>fabids</taxon>
        <taxon>Fagales</taxon>
        <taxon>Juglandaceae</taxon>
        <taxon>Juglans</taxon>
    </lineage>
</organism>
<keyword evidence="3 7" id="KW-0175">Coiled coil</keyword>
<proteinExistence type="predicted"/>
<dbReference type="GO" id="GO:0003677">
    <property type="term" value="F:DNA binding"/>
    <property type="evidence" value="ECO:0007669"/>
    <property type="project" value="UniProtKB-KW"/>
</dbReference>
<reference evidence="10" key="1">
    <citation type="submission" date="2025-08" db="UniProtKB">
        <authorList>
            <consortium name="RefSeq"/>
        </authorList>
    </citation>
    <scope>IDENTIFICATION</scope>
    <source>
        <tissue evidence="10">Leaves</tissue>
    </source>
</reference>
<dbReference type="InterPro" id="IPR003035">
    <property type="entry name" value="RWP-RK_dom"/>
</dbReference>
<dbReference type="PANTHER" id="PTHR46373:SF12">
    <property type="entry name" value="PROTEIN RKD5"/>
    <property type="match status" value="1"/>
</dbReference>
<evidence type="ECO:0000256" key="7">
    <source>
        <dbReference type="SAM" id="Coils"/>
    </source>
</evidence>
<dbReference type="Pfam" id="PF02042">
    <property type="entry name" value="RWP-RK"/>
    <property type="match status" value="1"/>
</dbReference>
<feature type="coiled-coil region" evidence="7">
    <location>
        <begin position="254"/>
        <end position="281"/>
    </location>
</feature>
<dbReference type="Proteomes" id="UP000235220">
    <property type="component" value="Chromosome 11"/>
</dbReference>
<dbReference type="KEGG" id="jre:109016766"/>
<dbReference type="InterPro" id="IPR044607">
    <property type="entry name" value="RKD-like"/>
</dbReference>
<evidence type="ECO:0000256" key="3">
    <source>
        <dbReference type="ARBA" id="ARBA00023054"/>
    </source>
</evidence>
<dbReference type="OrthoDB" id="6270329at2759"/>
<keyword evidence="4" id="KW-0238">DNA-binding</keyword>
<evidence type="ECO:0000256" key="2">
    <source>
        <dbReference type="ARBA" id="ARBA00023015"/>
    </source>
</evidence>
<evidence type="ECO:0000256" key="1">
    <source>
        <dbReference type="ARBA" id="ARBA00004049"/>
    </source>
</evidence>
<evidence type="ECO:0000256" key="4">
    <source>
        <dbReference type="ARBA" id="ARBA00023125"/>
    </source>
</evidence>
<comment type="function">
    <text evidence="1">Putative transcription factor.</text>
</comment>
<feature type="domain" description="RWP-RK" evidence="8">
    <location>
        <begin position="192"/>
        <end position="277"/>
    </location>
</feature>
<dbReference type="GO" id="GO:0003700">
    <property type="term" value="F:DNA-binding transcription factor activity"/>
    <property type="evidence" value="ECO:0007669"/>
    <property type="project" value="InterPro"/>
</dbReference>
<dbReference type="PROSITE" id="PS51519">
    <property type="entry name" value="RWP_RK"/>
    <property type="match status" value="1"/>
</dbReference>
<dbReference type="GeneID" id="109016766"/>
<protein>
    <submittedName>
        <fullName evidence="10">Protein RKD5-like isoform X1</fullName>
    </submittedName>
</protein>
<accession>A0A6P9DTS3</accession>
<evidence type="ECO:0000259" key="8">
    <source>
        <dbReference type="PROSITE" id="PS51519"/>
    </source>
</evidence>
<keyword evidence="6" id="KW-0539">Nucleus</keyword>
<evidence type="ECO:0000313" key="10">
    <source>
        <dbReference type="RefSeq" id="XP_035538656.1"/>
    </source>
</evidence>
<dbReference type="PANTHER" id="PTHR46373">
    <property type="entry name" value="PROTEIN RKD4"/>
    <property type="match status" value="1"/>
</dbReference>
<keyword evidence="2" id="KW-0805">Transcription regulation</keyword>
<dbReference type="RefSeq" id="XP_035538656.1">
    <property type="nucleotide sequence ID" value="XM_035682763.1"/>
</dbReference>
<dbReference type="AlphaFoldDB" id="A0A6P9DTS3"/>
<keyword evidence="5" id="KW-0804">Transcription</keyword>
<dbReference type="InParanoid" id="A0A6P9DTS3"/>
<evidence type="ECO:0000313" key="9">
    <source>
        <dbReference type="Proteomes" id="UP000235220"/>
    </source>
</evidence>
<keyword evidence="9" id="KW-1185">Reference proteome</keyword>
<sequence length="338" mass="39115">MDSSDTHFLKALLVFQNTINEELIRSMHVYQLENGKENEVERGFLFSVSGSYMEIEANPALFLLKFRPSEVFEGLMNGFWLCIFAYHADHSPHLTCIPSLLSISRNPKLKSVPTLSRDLQTILELGCRREDREPSQFAEEETCQENYVNYHQSRKSSPILRQDLNCLPYPASMSELSEDQHKEQCSTGWKSAGIVDNKKKRAASEHIASIALSDLAKYFDLPITEASRNLKVGLTVLKKKCRELGIPRWPHRKIKSLDGLIQDLQEEAKRQQQENEAAAMVVAKRRRMLESEKENIERKPFMELQTETKRFRQDVFKRRHRARALRNHGLSISNNQLI</sequence>
<gene>
    <name evidence="10" type="primary">LOC109016766</name>
</gene>
<name>A0A6P9DTS3_JUGRE</name>
<evidence type="ECO:0000256" key="5">
    <source>
        <dbReference type="ARBA" id="ARBA00023163"/>
    </source>
</evidence>
<evidence type="ECO:0000256" key="6">
    <source>
        <dbReference type="ARBA" id="ARBA00023242"/>
    </source>
</evidence>